<reference evidence="3" key="1">
    <citation type="submission" date="2016-10" db="EMBL/GenBank/DDBJ databases">
        <authorList>
            <person name="Varghese N."/>
            <person name="Submissions S."/>
        </authorList>
    </citation>
    <scope>NUCLEOTIDE SEQUENCE [LARGE SCALE GENOMIC DNA]</scope>
    <source>
        <strain evidence="3">DSM 46838</strain>
    </source>
</reference>
<keyword evidence="2" id="KW-0808">Transferase</keyword>
<dbReference type="AlphaFoldDB" id="A0A1I2AEZ3"/>
<dbReference type="STRING" id="1798228.SAMN05216574_103295"/>
<keyword evidence="1" id="KW-1133">Transmembrane helix</keyword>
<keyword evidence="1" id="KW-0472">Membrane</keyword>
<feature type="transmembrane region" description="Helical" evidence="1">
    <location>
        <begin position="74"/>
        <end position="93"/>
    </location>
</feature>
<feature type="transmembrane region" description="Helical" evidence="1">
    <location>
        <begin position="12"/>
        <end position="33"/>
    </location>
</feature>
<dbReference type="RefSeq" id="WP_092195821.1">
    <property type="nucleotide sequence ID" value="NZ_FOND01000003.1"/>
</dbReference>
<proteinExistence type="predicted"/>
<dbReference type="GO" id="GO:0032259">
    <property type="term" value="P:methylation"/>
    <property type="evidence" value="ECO:0007669"/>
    <property type="project" value="UniProtKB-KW"/>
</dbReference>
<keyword evidence="3" id="KW-1185">Reference proteome</keyword>
<evidence type="ECO:0000313" key="2">
    <source>
        <dbReference type="EMBL" id="SFE42108.1"/>
    </source>
</evidence>
<dbReference type="Gene3D" id="1.20.120.1220">
    <property type="match status" value="1"/>
</dbReference>
<dbReference type="Proteomes" id="UP000198589">
    <property type="component" value="Unassembled WGS sequence"/>
</dbReference>
<feature type="transmembrane region" description="Helical" evidence="1">
    <location>
        <begin position="130"/>
        <end position="151"/>
    </location>
</feature>
<protein>
    <submittedName>
        <fullName evidence="2">Leader peptidase (Prepilin peptidase) / N-methyltransferase</fullName>
    </submittedName>
</protein>
<organism evidence="2 3">
    <name type="scientific">Blastococcus tunisiensis</name>
    <dbReference type="NCBI Taxonomy" id="1798228"/>
    <lineage>
        <taxon>Bacteria</taxon>
        <taxon>Bacillati</taxon>
        <taxon>Actinomycetota</taxon>
        <taxon>Actinomycetes</taxon>
        <taxon>Geodermatophilales</taxon>
        <taxon>Geodermatophilaceae</taxon>
        <taxon>Blastococcus</taxon>
    </lineage>
</organism>
<dbReference type="OrthoDB" id="5192100at2"/>
<dbReference type="EMBL" id="FOND01000003">
    <property type="protein sequence ID" value="SFE42108.1"/>
    <property type="molecule type" value="Genomic_DNA"/>
</dbReference>
<feature type="transmembrane region" description="Helical" evidence="1">
    <location>
        <begin position="105"/>
        <end position="123"/>
    </location>
</feature>
<accession>A0A1I2AEZ3</accession>
<evidence type="ECO:0000256" key="1">
    <source>
        <dbReference type="SAM" id="Phobius"/>
    </source>
</evidence>
<keyword evidence="1" id="KW-0812">Transmembrane</keyword>
<feature type="transmembrane region" description="Helical" evidence="1">
    <location>
        <begin position="45"/>
        <end position="67"/>
    </location>
</feature>
<feature type="transmembrane region" description="Helical" evidence="1">
    <location>
        <begin position="171"/>
        <end position="195"/>
    </location>
</feature>
<evidence type="ECO:0000313" key="3">
    <source>
        <dbReference type="Proteomes" id="UP000198589"/>
    </source>
</evidence>
<gene>
    <name evidence="2" type="ORF">SAMN05216574_103295</name>
</gene>
<dbReference type="GO" id="GO:0008168">
    <property type="term" value="F:methyltransferase activity"/>
    <property type="evidence" value="ECO:0007669"/>
    <property type="project" value="UniProtKB-KW"/>
</dbReference>
<keyword evidence="2" id="KW-0489">Methyltransferase</keyword>
<name>A0A1I2AEZ3_9ACTN</name>
<sequence length="221" mass="22214">MEVEGGRQRMNDMWMVALVAGALVGAAATPWLTAHGLAQLARIDAARPGVALTSAVAGGGAGAAAIVTSFRAGTWWLVPALLVWGCALVAAASCDAVTQRIPTPLVRQAAVGTGVLLTVGFTVHGDWLGLLISGLAAAAAGVVLLLCWRFAGAGVGDVRLAVLGGLGLGHATHRGLLLALAAFSLITVTQVVITLMRGGDRRDNLPYGPALAAGFLLAAAL</sequence>